<dbReference type="InterPro" id="IPR035919">
    <property type="entry name" value="EAL_sf"/>
</dbReference>
<sequence>MNGIPPSSAPPSVSLSPTWLHRVLDSARERLGMEVAWMSTFTEGAQRIQAASGELDAMHVHEGMQPPLEGSYCVRVLSGQLPPVVTGARRNPRTRDLPVTAELGIGSYVGAPVRSPDGRPVGMLCCLSRDDGAQLDGAASRTLELLADLISDRLAEPAPPPPVDPGERVRAVLAEGAVVTHVQPVVDLATGGTVAYEALARFPDVAGGPAELFSDAAAAGLGGELEELAARAALAVAPRLPAGRPLGVNLSPQALLRPSVTELLLAHQHLDLGVEVTEHSPVEDYDALLAVLDVLRAAGVLLAVDDAGAGYASLRHVLRLRPDVIKLDIALVAGVHTDLARQALVAAMVGFAAATGARLVAEGVEEAAALRELGVEFAQGHLYGRPAPLL</sequence>
<dbReference type="Pfam" id="PF01590">
    <property type="entry name" value="GAF"/>
    <property type="match status" value="1"/>
</dbReference>
<reference evidence="2 3" key="1">
    <citation type="journal article" date="2012" name="J. Bacteriol.">
        <title>Genome Sequence of Radiation-Resistant Modestobacter marinus Strain BC501, a Representative Actinobacterium That Thrives on Calcareous Stone Surfaces.</title>
        <authorList>
            <person name="Normand P."/>
            <person name="Gury J."/>
            <person name="Pujic P."/>
            <person name="Chouaia B."/>
            <person name="Crotti E."/>
            <person name="Brusetti L."/>
            <person name="Daffonchio D."/>
            <person name="Vacherie B."/>
            <person name="Barbe V."/>
            <person name="Medigue C."/>
            <person name="Calteau A."/>
            <person name="Ghodhbane-Gtari F."/>
            <person name="Essoussi I."/>
            <person name="Nouioui I."/>
            <person name="Abbassi-Ghozzi I."/>
            <person name="Gtari M."/>
        </authorList>
    </citation>
    <scope>NUCLEOTIDE SEQUENCE [LARGE SCALE GENOMIC DNA]</scope>
    <source>
        <strain evidence="3">BC 501</strain>
    </source>
</reference>
<dbReference type="STRING" id="477641.MODMU_4531"/>
<dbReference type="SUPFAM" id="SSF141868">
    <property type="entry name" value="EAL domain-like"/>
    <property type="match status" value="1"/>
</dbReference>
<dbReference type="Pfam" id="PF00563">
    <property type="entry name" value="EAL"/>
    <property type="match status" value="1"/>
</dbReference>
<dbReference type="InterPro" id="IPR003018">
    <property type="entry name" value="GAF"/>
</dbReference>
<dbReference type="SMART" id="SM00052">
    <property type="entry name" value="EAL"/>
    <property type="match status" value="1"/>
</dbReference>
<dbReference type="Gene3D" id="3.30.450.40">
    <property type="match status" value="1"/>
</dbReference>
<dbReference type="eggNOG" id="COG2203">
    <property type="taxonomic scope" value="Bacteria"/>
</dbReference>
<dbReference type="PANTHER" id="PTHR33121:SF70">
    <property type="entry name" value="SIGNALING PROTEIN YKOW"/>
    <property type="match status" value="1"/>
</dbReference>
<keyword evidence="3" id="KW-1185">Reference proteome</keyword>
<evidence type="ECO:0000259" key="1">
    <source>
        <dbReference type="PROSITE" id="PS50883"/>
    </source>
</evidence>
<dbReference type="InterPro" id="IPR001633">
    <property type="entry name" value="EAL_dom"/>
</dbReference>
<dbReference type="EMBL" id="FO203431">
    <property type="protein sequence ID" value="CCH89914.1"/>
    <property type="molecule type" value="Genomic_DNA"/>
</dbReference>
<dbReference type="InterPro" id="IPR050706">
    <property type="entry name" value="Cyclic-di-GMP_PDE-like"/>
</dbReference>
<protein>
    <submittedName>
        <fullName evidence="2">Diguanylate phosphodiesterase (EAL domain) with GAF sensor</fullName>
    </submittedName>
</protein>
<gene>
    <name evidence="2" type="ordered locus">MODMU_4531</name>
</gene>
<dbReference type="GO" id="GO:0071111">
    <property type="term" value="F:cyclic-guanylate-specific phosphodiesterase activity"/>
    <property type="evidence" value="ECO:0007669"/>
    <property type="project" value="InterPro"/>
</dbReference>
<feature type="domain" description="EAL" evidence="1">
    <location>
        <begin position="162"/>
        <end position="390"/>
    </location>
</feature>
<dbReference type="OMA" id="LEESYCQ"/>
<organism evidence="2 3">
    <name type="scientific">Modestobacter italicus (strain DSM 44449 / CECT 9708 / BC 501)</name>
    <dbReference type="NCBI Taxonomy" id="2732864"/>
    <lineage>
        <taxon>Bacteria</taxon>
        <taxon>Bacillati</taxon>
        <taxon>Actinomycetota</taxon>
        <taxon>Actinomycetes</taxon>
        <taxon>Geodermatophilales</taxon>
        <taxon>Geodermatophilaceae</taxon>
        <taxon>Modestobacter</taxon>
    </lineage>
</organism>
<accession>I4F2Q1</accession>
<dbReference type="Proteomes" id="UP000006461">
    <property type="component" value="Chromosome"/>
</dbReference>
<dbReference type="eggNOG" id="COG2200">
    <property type="taxonomic scope" value="Bacteria"/>
</dbReference>
<dbReference type="AlphaFoldDB" id="I4F2Q1"/>
<dbReference type="Gene3D" id="3.20.20.450">
    <property type="entry name" value="EAL domain"/>
    <property type="match status" value="1"/>
</dbReference>
<dbReference type="SUPFAM" id="SSF55781">
    <property type="entry name" value="GAF domain-like"/>
    <property type="match status" value="1"/>
</dbReference>
<evidence type="ECO:0000313" key="3">
    <source>
        <dbReference type="Proteomes" id="UP000006461"/>
    </source>
</evidence>
<dbReference type="InterPro" id="IPR029016">
    <property type="entry name" value="GAF-like_dom_sf"/>
</dbReference>
<dbReference type="PANTHER" id="PTHR33121">
    <property type="entry name" value="CYCLIC DI-GMP PHOSPHODIESTERASE PDEF"/>
    <property type="match status" value="1"/>
</dbReference>
<dbReference type="HOGENOM" id="CLU_000445_145_0_11"/>
<evidence type="ECO:0000313" key="2">
    <source>
        <dbReference type="EMBL" id="CCH89914.1"/>
    </source>
</evidence>
<name>I4F2Q1_MODI5</name>
<proteinExistence type="predicted"/>
<dbReference type="PROSITE" id="PS50883">
    <property type="entry name" value="EAL"/>
    <property type="match status" value="1"/>
</dbReference>
<dbReference type="CDD" id="cd01948">
    <property type="entry name" value="EAL"/>
    <property type="match status" value="1"/>
</dbReference>
<dbReference type="KEGG" id="mmar:MODMU_4531"/>